<dbReference type="Gene3D" id="1.10.10.10">
    <property type="entry name" value="Winged helix-like DNA-binding domain superfamily/Winged helix DNA-binding domain"/>
    <property type="match status" value="1"/>
</dbReference>
<name>A0ABU8MSL7_9PSEU</name>
<feature type="domain" description="IclR-ED" evidence="6">
    <location>
        <begin position="118"/>
        <end position="299"/>
    </location>
</feature>
<evidence type="ECO:0000259" key="6">
    <source>
        <dbReference type="PROSITE" id="PS51078"/>
    </source>
</evidence>
<reference evidence="7 8" key="1">
    <citation type="submission" date="2024-03" db="EMBL/GenBank/DDBJ databases">
        <title>Actinomycetospora sp. OC33-EN08, a novel actinomycete isolated from wild orchid (Aerides multiflora).</title>
        <authorList>
            <person name="Suriyachadkun C."/>
        </authorList>
    </citation>
    <scope>NUCLEOTIDE SEQUENCE [LARGE SCALE GENOMIC DNA]</scope>
    <source>
        <strain evidence="7 8">OC33-EN08</strain>
    </source>
</reference>
<dbReference type="InterPro" id="IPR005471">
    <property type="entry name" value="Tscrpt_reg_IclR_N"/>
</dbReference>
<dbReference type="Pfam" id="PF01614">
    <property type="entry name" value="IclR_C"/>
    <property type="match status" value="1"/>
</dbReference>
<dbReference type="Proteomes" id="UP001385809">
    <property type="component" value="Unassembled WGS sequence"/>
</dbReference>
<dbReference type="InterPro" id="IPR050707">
    <property type="entry name" value="HTH_MetabolicPath_Reg"/>
</dbReference>
<gene>
    <name evidence="7" type="ORF">WCD74_21225</name>
</gene>
<comment type="caution">
    <text evidence="7">The sequence shown here is derived from an EMBL/GenBank/DDBJ whole genome shotgun (WGS) entry which is preliminary data.</text>
</comment>
<evidence type="ECO:0000256" key="3">
    <source>
        <dbReference type="ARBA" id="ARBA00023163"/>
    </source>
</evidence>
<dbReference type="RefSeq" id="WP_337696870.1">
    <property type="nucleotide sequence ID" value="NZ_JBBEGN010000012.1"/>
</dbReference>
<feature type="region of interest" description="Disordered" evidence="4">
    <location>
        <begin position="1"/>
        <end position="31"/>
    </location>
</feature>
<proteinExistence type="predicted"/>
<dbReference type="Gene3D" id="3.30.450.40">
    <property type="match status" value="1"/>
</dbReference>
<protein>
    <submittedName>
        <fullName evidence="7">IclR family transcriptional regulator</fullName>
    </submittedName>
</protein>
<dbReference type="PROSITE" id="PS51078">
    <property type="entry name" value="ICLR_ED"/>
    <property type="match status" value="1"/>
</dbReference>
<evidence type="ECO:0000256" key="4">
    <source>
        <dbReference type="SAM" id="MobiDB-lite"/>
    </source>
</evidence>
<accession>A0ABU8MSL7</accession>
<evidence type="ECO:0000313" key="7">
    <source>
        <dbReference type="EMBL" id="MEJ2870305.1"/>
    </source>
</evidence>
<dbReference type="Pfam" id="PF09339">
    <property type="entry name" value="HTH_IclR"/>
    <property type="match status" value="1"/>
</dbReference>
<dbReference type="SMART" id="SM00346">
    <property type="entry name" value="HTH_ICLR"/>
    <property type="match status" value="1"/>
</dbReference>
<feature type="domain" description="HTH iclR-type" evidence="5">
    <location>
        <begin position="41"/>
        <end position="117"/>
    </location>
</feature>
<dbReference type="InterPro" id="IPR036388">
    <property type="entry name" value="WH-like_DNA-bd_sf"/>
</dbReference>
<keyword evidence="1" id="KW-0805">Transcription regulation</keyword>
<evidence type="ECO:0000256" key="1">
    <source>
        <dbReference type="ARBA" id="ARBA00023015"/>
    </source>
</evidence>
<keyword evidence="3" id="KW-0804">Transcription</keyword>
<organism evidence="7 8">
    <name type="scientific">Actinomycetospora aurantiaca</name>
    <dbReference type="NCBI Taxonomy" id="3129233"/>
    <lineage>
        <taxon>Bacteria</taxon>
        <taxon>Bacillati</taxon>
        <taxon>Actinomycetota</taxon>
        <taxon>Actinomycetes</taxon>
        <taxon>Pseudonocardiales</taxon>
        <taxon>Pseudonocardiaceae</taxon>
        <taxon>Actinomycetospora</taxon>
    </lineage>
</organism>
<keyword evidence="2" id="KW-0238">DNA-binding</keyword>
<keyword evidence="8" id="KW-1185">Reference proteome</keyword>
<dbReference type="SUPFAM" id="SSF46785">
    <property type="entry name" value="Winged helix' DNA-binding domain"/>
    <property type="match status" value="1"/>
</dbReference>
<sequence>MSPRAPRRSPDSHATPPDGTPAADVEAADDERRARGLEVGGGQVHRALAILELLGDPESRGLAGPAGAADVPTSFGVVEIARTLGRDKSQVSRLLRLLADAGFVEREAGTLRYRIGTRLFSLGVRAVSRRLRDEADALVEREAALLGERVEVCVRSGGSSMTVATAAPDSELRAVGWVGRIVPLSCTATGRALCFDLDTAAVARLIVPEGLAQTGPGAPRSLDELIARIAEDRERGWSLARHEMDRGLLAVGAPVRDAAGGVVAAVGVAGPDSRIDPVLPEVSAGVLRVAADLTAALGGTVSPPATGPPRPPRQRRPPTTSGVPPTRREGVS</sequence>
<dbReference type="InterPro" id="IPR029016">
    <property type="entry name" value="GAF-like_dom_sf"/>
</dbReference>
<dbReference type="PANTHER" id="PTHR30136">
    <property type="entry name" value="HELIX-TURN-HELIX TRANSCRIPTIONAL REGULATOR, ICLR FAMILY"/>
    <property type="match status" value="1"/>
</dbReference>
<dbReference type="PANTHER" id="PTHR30136:SF35">
    <property type="entry name" value="HTH-TYPE TRANSCRIPTIONAL REGULATOR RV1719"/>
    <property type="match status" value="1"/>
</dbReference>
<feature type="region of interest" description="Disordered" evidence="4">
    <location>
        <begin position="298"/>
        <end position="332"/>
    </location>
</feature>
<dbReference type="PROSITE" id="PS51077">
    <property type="entry name" value="HTH_ICLR"/>
    <property type="match status" value="1"/>
</dbReference>
<dbReference type="InterPro" id="IPR036390">
    <property type="entry name" value="WH_DNA-bd_sf"/>
</dbReference>
<evidence type="ECO:0000256" key="2">
    <source>
        <dbReference type="ARBA" id="ARBA00023125"/>
    </source>
</evidence>
<dbReference type="EMBL" id="JBBEGN010000012">
    <property type="protein sequence ID" value="MEJ2870305.1"/>
    <property type="molecule type" value="Genomic_DNA"/>
</dbReference>
<evidence type="ECO:0000259" key="5">
    <source>
        <dbReference type="PROSITE" id="PS51077"/>
    </source>
</evidence>
<dbReference type="InterPro" id="IPR014757">
    <property type="entry name" value="Tscrpt_reg_IclR_C"/>
</dbReference>
<dbReference type="SUPFAM" id="SSF55781">
    <property type="entry name" value="GAF domain-like"/>
    <property type="match status" value="1"/>
</dbReference>
<evidence type="ECO:0000313" key="8">
    <source>
        <dbReference type="Proteomes" id="UP001385809"/>
    </source>
</evidence>